<keyword evidence="8" id="KW-0223">Dioxygenase</keyword>
<dbReference type="PANTHER" id="PTHR21266">
    <property type="entry name" value="IRON-SULFUR DOMAIN CONTAINING PROTEIN"/>
    <property type="match status" value="1"/>
</dbReference>
<dbReference type="InterPro" id="IPR017941">
    <property type="entry name" value="Rieske_2Fe-2S"/>
</dbReference>
<keyword evidence="9" id="KW-1185">Reference proteome</keyword>
<dbReference type="SUPFAM" id="SSF50022">
    <property type="entry name" value="ISP domain"/>
    <property type="match status" value="1"/>
</dbReference>
<protein>
    <submittedName>
        <fullName evidence="8">Phthalate 4,5-dioxygenase</fullName>
    </submittedName>
</protein>
<dbReference type="RefSeq" id="WP_150686642.1">
    <property type="nucleotide sequence ID" value="NZ_CABPSI010000008.1"/>
</dbReference>
<gene>
    <name evidence="8" type="ORF">PIN31115_05364</name>
</gene>
<evidence type="ECO:0000256" key="2">
    <source>
        <dbReference type="ARBA" id="ARBA00022723"/>
    </source>
</evidence>
<keyword evidence="3" id="KW-0560">Oxidoreductase</keyword>
<dbReference type="Pfam" id="PF19301">
    <property type="entry name" value="LigXa_C"/>
    <property type="match status" value="1"/>
</dbReference>
<organism evidence="8 9">
    <name type="scientific">Pandoraea iniqua</name>
    <dbReference type="NCBI Taxonomy" id="2508288"/>
    <lineage>
        <taxon>Bacteria</taxon>
        <taxon>Pseudomonadati</taxon>
        <taxon>Pseudomonadota</taxon>
        <taxon>Betaproteobacteria</taxon>
        <taxon>Burkholderiales</taxon>
        <taxon>Burkholderiaceae</taxon>
        <taxon>Pandoraea</taxon>
    </lineage>
</organism>
<dbReference type="PROSITE" id="PS00570">
    <property type="entry name" value="RING_HYDROXYL_ALPHA"/>
    <property type="match status" value="1"/>
</dbReference>
<sequence length="471" mass="54016">MLSEAKNQLLTQVGPGTPMGDLLRRYWHPIGAESEFDEISVRPARLFGEDLVLYKDLSGNYGLVDRQCPHRRADLAYGFVEKCGLRCNYHGWLYDEKGQCTEQPYEDIANPQVRLKDRIKIKSYPVQVKAGMIWAYMGPLPAPLVPTWEPFTWANGFRQVVISEVPCNWFQCQENSIDPVHFEWMHSNWSVRLRGDTGPYSPTHTKLGFEEFEYGLIYKRVREDTDEKHPLWAVGRLALWPNVFCLGDHFEWRVPIDDENTLSITWAFNRVPREREPYVQEKIPAWYGPVKDEATGQWISSHVMNQDFVAWVGQGRIADRTQENLGASDRGIAMLRRHFFDELDAVAQGRDPKGLVRDDAKNACIELPVAARRLFVDGLTRDELKAHPIIGKHLKEYAFQAGQPEAIKHAFHDAMGVRVDAQGNVVDADLTDAPSQLSERGQRSQTGQTHISRESGRQSYPIHPIRDERHD</sequence>
<proteinExistence type="predicted"/>
<dbReference type="SUPFAM" id="SSF55961">
    <property type="entry name" value="Bet v1-like"/>
    <property type="match status" value="1"/>
</dbReference>
<name>A0A5E4ZDS4_9BURK</name>
<dbReference type="Gene3D" id="2.102.10.10">
    <property type="entry name" value="Rieske [2Fe-2S] iron-sulphur domain"/>
    <property type="match status" value="1"/>
</dbReference>
<keyword evidence="5" id="KW-0411">Iron-sulfur</keyword>
<dbReference type="CDD" id="cd08878">
    <property type="entry name" value="RHO_alpha_C_DMO-like"/>
    <property type="match status" value="1"/>
</dbReference>
<dbReference type="InterPro" id="IPR015881">
    <property type="entry name" value="ARHD_Rieske_2Fe_2S"/>
</dbReference>
<dbReference type="GO" id="GO:0051537">
    <property type="term" value="F:2 iron, 2 sulfur cluster binding"/>
    <property type="evidence" value="ECO:0007669"/>
    <property type="project" value="UniProtKB-KW"/>
</dbReference>
<accession>A0A5E4ZDS4</accession>
<reference evidence="8 9" key="1">
    <citation type="submission" date="2019-08" db="EMBL/GenBank/DDBJ databases">
        <authorList>
            <person name="Peeters C."/>
        </authorList>
    </citation>
    <scope>NUCLEOTIDE SEQUENCE [LARGE SCALE GENOMIC DNA]</scope>
    <source>
        <strain evidence="8 9">LMG 31115</strain>
    </source>
</reference>
<dbReference type="InterPro" id="IPR045623">
    <property type="entry name" value="LigXa_C"/>
</dbReference>
<dbReference type="GO" id="GO:0005506">
    <property type="term" value="F:iron ion binding"/>
    <property type="evidence" value="ECO:0007669"/>
    <property type="project" value="InterPro"/>
</dbReference>
<dbReference type="InterPro" id="IPR050584">
    <property type="entry name" value="Cholesterol_7-desaturase"/>
</dbReference>
<feature type="domain" description="Rieske" evidence="7">
    <location>
        <begin position="27"/>
        <end position="135"/>
    </location>
</feature>
<dbReference type="EMBL" id="CABPSI010000008">
    <property type="protein sequence ID" value="VVE58682.1"/>
    <property type="molecule type" value="Genomic_DNA"/>
</dbReference>
<keyword evidence="4" id="KW-0408">Iron</keyword>
<dbReference type="Pfam" id="PF00355">
    <property type="entry name" value="Rieske"/>
    <property type="match status" value="1"/>
</dbReference>
<dbReference type="Gene3D" id="3.90.380.10">
    <property type="entry name" value="Naphthalene 1,2-dioxygenase Alpha Subunit, Chain A, domain 1"/>
    <property type="match status" value="1"/>
</dbReference>
<dbReference type="Proteomes" id="UP000333828">
    <property type="component" value="Unassembled WGS sequence"/>
</dbReference>
<evidence type="ECO:0000313" key="9">
    <source>
        <dbReference type="Proteomes" id="UP000333828"/>
    </source>
</evidence>
<dbReference type="PANTHER" id="PTHR21266:SF59">
    <property type="entry name" value="BLR4922 PROTEIN"/>
    <property type="match status" value="1"/>
</dbReference>
<dbReference type="InterPro" id="IPR036922">
    <property type="entry name" value="Rieske_2Fe-2S_sf"/>
</dbReference>
<dbReference type="PROSITE" id="PS51296">
    <property type="entry name" value="RIESKE"/>
    <property type="match status" value="1"/>
</dbReference>
<evidence type="ECO:0000256" key="4">
    <source>
        <dbReference type="ARBA" id="ARBA00023004"/>
    </source>
</evidence>
<keyword evidence="2" id="KW-0479">Metal-binding</keyword>
<evidence type="ECO:0000256" key="5">
    <source>
        <dbReference type="ARBA" id="ARBA00023014"/>
    </source>
</evidence>
<feature type="compositionally biased region" description="Polar residues" evidence="6">
    <location>
        <begin position="433"/>
        <end position="450"/>
    </location>
</feature>
<dbReference type="GO" id="GO:0051213">
    <property type="term" value="F:dioxygenase activity"/>
    <property type="evidence" value="ECO:0007669"/>
    <property type="project" value="UniProtKB-KW"/>
</dbReference>
<keyword evidence="1" id="KW-0001">2Fe-2S</keyword>
<evidence type="ECO:0000313" key="8">
    <source>
        <dbReference type="EMBL" id="VVE58682.1"/>
    </source>
</evidence>
<evidence type="ECO:0000256" key="6">
    <source>
        <dbReference type="SAM" id="MobiDB-lite"/>
    </source>
</evidence>
<evidence type="ECO:0000256" key="1">
    <source>
        <dbReference type="ARBA" id="ARBA00022714"/>
    </source>
</evidence>
<feature type="region of interest" description="Disordered" evidence="6">
    <location>
        <begin position="433"/>
        <end position="471"/>
    </location>
</feature>
<evidence type="ECO:0000259" key="7">
    <source>
        <dbReference type="PROSITE" id="PS51296"/>
    </source>
</evidence>
<evidence type="ECO:0000256" key="3">
    <source>
        <dbReference type="ARBA" id="ARBA00023002"/>
    </source>
</evidence>
<dbReference type="AlphaFoldDB" id="A0A5E4ZDS4"/>